<dbReference type="eggNOG" id="arCOG04499">
    <property type="taxonomic scope" value="Archaea"/>
</dbReference>
<accession>M0BZ55</accession>
<name>M0BZ55_9EURY</name>
<reference evidence="1 2" key="1">
    <citation type="journal article" date="2014" name="PLoS Genet.">
        <title>Phylogenetically driven sequencing of extremely halophilic archaea reveals strategies for static and dynamic osmo-response.</title>
        <authorList>
            <person name="Becker E.A."/>
            <person name="Seitzer P.M."/>
            <person name="Tritt A."/>
            <person name="Larsen D."/>
            <person name="Krusor M."/>
            <person name="Yao A.I."/>
            <person name="Wu D."/>
            <person name="Madern D."/>
            <person name="Eisen J.A."/>
            <person name="Darling A.E."/>
            <person name="Facciotti M.T."/>
        </authorList>
    </citation>
    <scope>NUCLEOTIDE SEQUENCE [LARGE SCALE GENOMIC DNA]</scope>
    <source>
        <strain evidence="1 2">JCM 13563</strain>
    </source>
</reference>
<evidence type="ECO:0000313" key="2">
    <source>
        <dbReference type="Proteomes" id="UP000011615"/>
    </source>
</evidence>
<dbReference type="STRING" id="1230457.C476_17882"/>
<organism evidence="1 2">
    <name type="scientific">Natrinema limicola JCM 13563</name>
    <dbReference type="NCBI Taxonomy" id="1230457"/>
    <lineage>
        <taxon>Archaea</taxon>
        <taxon>Methanobacteriati</taxon>
        <taxon>Methanobacteriota</taxon>
        <taxon>Stenosarchaea group</taxon>
        <taxon>Halobacteria</taxon>
        <taxon>Halobacteriales</taxon>
        <taxon>Natrialbaceae</taxon>
        <taxon>Natrinema</taxon>
    </lineage>
</organism>
<sequence length="71" mass="8256">MTDLRQLDPVHVGRTLGYKLWKAIVSGVTDDLFHLKDSVALHAPRNERLAIRERIDQTLENHGKVAWRLER</sequence>
<comment type="caution">
    <text evidence="1">The sequence shown here is derived from an EMBL/GenBank/DDBJ whole genome shotgun (WGS) entry which is preliminary data.</text>
</comment>
<dbReference type="AlphaFoldDB" id="M0BZ55"/>
<protein>
    <submittedName>
        <fullName evidence="1">Transposase (ISH6)</fullName>
    </submittedName>
</protein>
<gene>
    <name evidence="1" type="ORF">C476_17882</name>
</gene>
<dbReference type="PATRIC" id="fig|1230457.4.peg.3532"/>
<dbReference type="EMBL" id="AOIT01000091">
    <property type="protein sequence ID" value="ELZ15372.1"/>
    <property type="molecule type" value="Genomic_DNA"/>
</dbReference>
<dbReference type="Proteomes" id="UP000011615">
    <property type="component" value="Unassembled WGS sequence"/>
</dbReference>
<keyword evidence="2" id="KW-1185">Reference proteome</keyword>
<evidence type="ECO:0000313" key="1">
    <source>
        <dbReference type="EMBL" id="ELZ15372.1"/>
    </source>
</evidence>
<proteinExistence type="predicted"/>